<dbReference type="InterPro" id="IPR052029">
    <property type="entry name" value="PpiD_chaperone"/>
</dbReference>
<evidence type="ECO:0000313" key="17">
    <source>
        <dbReference type="EMBL" id="MCW3475437.1"/>
    </source>
</evidence>
<evidence type="ECO:0000256" key="7">
    <source>
        <dbReference type="ARBA" id="ARBA00023136"/>
    </source>
</evidence>
<dbReference type="SUPFAM" id="SSF109998">
    <property type="entry name" value="Triger factor/SurA peptide-binding domain-like"/>
    <property type="match status" value="1"/>
</dbReference>
<evidence type="ECO:0000256" key="5">
    <source>
        <dbReference type="ARBA" id="ARBA00022692"/>
    </source>
</evidence>
<dbReference type="Proteomes" id="UP001165679">
    <property type="component" value="Unassembled WGS sequence"/>
</dbReference>
<dbReference type="GO" id="GO:0003755">
    <property type="term" value="F:peptidyl-prolyl cis-trans isomerase activity"/>
    <property type="evidence" value="ECO:0007669"/>
    <property type="project" value="UniProtKB-KW"/>
</dbReference>
<evidence type="ECO:0000256" key="4">
    <source>
        <dbReference type="ARBA" id="ARBA00022519"/>
    </source>
</evidence>
<dbReference type="SUPFAM" id="SSF54534">
    <property type="entry name" value="FKBP-like"/>
    <property type="match status" value="1"/>
</dbReference>
<dbReference type="Pfam" id="PF13145">
    <property type="entry name" value="Rotamase_2"/>
    <property type="match status" value="1"/>
</dbReference>
<name>A0AA41YU28_9PROT</name>
<evidence type="ECO:0000256" key="9">
    <source>
        <dbReference type="ARBA" id="ARBA00030642"/>
    </source>
</evidence>
<evidence type="ECO:0000256" key="3">
    <source>
        <dbReference type="ARBA" id="ARBA00022475"/>
    </source>
</evidence>
<evidence type="ECO:0000256" key="12">
    <source>
        <dbReference type="ARBA" id="ARBA00040743"/>
    </source>
</evidence>
<protein>
    <recommendedName>
        <fullName evidence="2">Parvulin-like PPIase</fullName>
    </recommendedName>
    <alternativeName>
        <fullName evidence="9">Peptidyl-prolyl cis-trans isomerase plp</fullName>
    </alternativeName>
    <alternativeName>
        <fullName evidence="12">Periplasmic chaperone PpiD</fullName>
    </alternativeName>
    <alternativeName>
        <fullName evidence="13">Periplasmic folding chaperone</fullName>
    </alternativeName>
    <alternativeName>
        <fullName evidence="10">Rotamase plp</fullName>
    </alternativeName>
</protein>
<keyword evidence="8" id="KW-0143">Chaperone</keyword>
<evidence type="ECO:0000256" key="2">
    <source>
        <dbReference type="ARBA" id="ARBA00018370"/>
    </source>
</evidence>
<feature type="transmembrane region" description="Helical" evidence="15">
    <location>
        <begin position="12"/>
        <end position="30"/>
    </location>
</feature>
<dbReference type="InterPro" id="IPR046357">
    <property type="entry name" value="PPIase_dom_sf"/>
</dbReference>
<evidence type="ECO:0000256" key="11">
    <source>
        <dbReference type="ARBA" id="ARBA00038408"/>
    </source>
</evidence>
<comment type="caution">
    <text evidence="17">The sequence shown here is derived from an EMBL/GenBank/DDBJ whole genome shotgun (WGS) entry which is preliminary data.</text>
</comment>
<evidence type="ECO:0000256" key="6">
    <source>
        <dbReference type="ARBA" id="ARBA00022989"/>
    </source>
</evidence>
<evidence type="ECO:0000259" key="16">
    <source>
        <dbReference type="PROSITE" id="PS50198"/>
    </source>
</evidence>
<evidence type="ECO:0000256" key="10">
    <source>
        <dbReference type="ARBA" id="ARBA00031484"/>
    </source>
</evidence>
<keyword evidence="4" id="KW-0997">Cell inner membrane</keyword>
<comment type="similarity">
    <text evidence="11">Belongs to the PpiD chaperone family.</text>
</comment>
<evidence type="ECO:0000256" key="15">
    <source>
        <dbReference type="SAM" id="Phobius"/>
    </source>
</evidence>
<dbReference type="PANTHER" id="PTHR47529:SF1">
    <property type="entry name" value="PERIPLASMIC CHAPERONE PPID"/>
    <property type="match status" value="1"/>
</dbReference>
<evidence type="ECO:0000256" key="8">
    <source>
        <dbReference type="ARBA" id="ARBA00023186"/>
    </source>
</evidence>
<dbReference type="Gene3D" id="3.10.50.40">
    <property type="match status" value="1"/>
</dbReference>
<proteinExistence type="inferred from homology"/>
<gene>
    <name evidence="17" type="ORF">OL599_12710</name>
</gene>
<dbReference type="AlphaFoldDB" id="A0AA41YU28"/>
<dbReference type="RefSeq" id="WP_264714147.1">
    <property type="nucleotide sequence ID" value="NZ_JAPDNT010000008.1"/>
</dbReference>
<evidence type="ECO:0000313" key="18">
    <source>
        <dbReference type="Proteomes" id="UP001165679"/>
    </source>
</evidence>
<dbReference type="InterPro" id="IPR000297">
    <property type="entry name" value="PPIase_PpiC"/>
</dbReference>
<keyword evidence="14" id="KW-0413">Isomerase</keyword>
<dbReference type="GO" id="GO:0005886">
    <property type="term" value="C:plasma membrane"/>
    <property type="evidence" value="ECO:0007669"/>
    <property type="project" value="UniProtKB-SubCell"/>
</dbReference>
<keyword evidence="3" id="KW-1003">Cell membrane</keyword>
<keyword evidence="18" id="KW-1185">Reference proteome</keyword>
<reference evidence="17" key="2">
    <citation type="submission" date="2022-10" db="EMBL/GenBank/DDBJ databases">
        <authorList>
            <person name="Trinh H.N."/>
        </authorList>
    </citation>
    <scope>NUCLEOTIDE SEQUENCE</scope>
    <source>
        <strain evidence="17">RN2-1</strain>
    </source>
</reference>
<dbReference type="PANTHER" id="PTHR47529">
    <property type="entry name" value="PEPTIDYL-PROLYL CIS-TRANS ISOMERASE D"/>
    <property type="match status" value="1"/>
</dbReference>
<feature type="domain" description="PpiC" evidence="16">
    <location>
        <begin position="238"/>
        <end position="352"/>
    </location>
</feature>
<evidence type="ECO:0000256" key="13">
    <source>
        <dbReference type="ARBA" id="ARBA00042775"/>
    </source>
</evidence>
<reference evidence="17" key="1">
    <citation type="submission" date="2022-09" db="EMBL/GenBank/DDBJ databases">
        <title>Rhodovastum sp. nov. RN2-1 isolated from soil in Seongnam, South Korea.</title>
        <authorList>
            <person name="Le N.T."/>
        </authorList>
    </citation>
    <scope>NUCLEOTIDE SEQUENCE</scope>
    <source>
        <strain evidence="17">RN2-1</strain>
    </source>
</reference>
<dbReference type="EMBL" id="JAPDNT010000008">
    <property type="protein sequence ID" value="MCW3475437.1"/>
    <property type="molecule type" value="Genomic_DNA"/>
</dbReference>
<keyword evidence="5 15" id="KW-0812">Transmembrane</keyword>
<organism evidence="17 18">
    <name type="scientific">Limobrevibacterium gyesilva</name>
    <dbReference type="NCBI Taxonomy" id="2991712"/>
    <lineage>
        <taxon>Bacteria</taxon>
        <taxon>Pseudomonadati</taxon>
        <taxon>Pseudomonadota</taxon>
        <taxon>Alphaproteobacteria</taxon>
        <taxon>Acetobacterales</taxon>
        <taxon>Acetobacteraceae</taxon>
        <taxon>Limobrevibacterium</taxon>
    </lineage>
</organism>
<sequence>MLSSLRRHLDSWVARLFFMLLVATFVLWGVGDVIRNIGSDGAVATVAGHKIELPEVQEAYRRQLAQVTRMLGGKTDPTPQMRKGIAAQAVDQLITQAALSAAATAMGIAVPDEALRQAVYDIPAFRGPNGQFDRNQFNQVLRNNNLTEARFLDMVRSDLAQNQMLLTARVGIVSPDTLTKQVYAFQQEKRVAEAVELPFSAAPPPPAPTDLQLARWYENHKDLYSTPEYRRIKAVILAPETVARDIPVSEDELKAAYEQRRAEFNQPEKRSVQVLLAPDEARAKALADKWAAGADWAAMQKEPGSSPVELTDATRTEIPAAELADAAFAAAADTVAPPVHSALGWHVLKVTKVTPGTQKTLDQVSDELRTRLVADKAADLVYDRAAKIEDLLAGGTPLDEMPADLGLAAVTGTLDAKGNTPAGQAAPIPGSAALRTALIEQAFQMKKDDPPRLTEAPGDPNAGQAYFAVAVEDIGPPAVKPMEQVADAVRADWTHDAIRHEQEQEAARILAEVKAGKPLADAALGQEVKHLPPVGRATGADNVPFQLIDPLFSLKPGEPTMVETADGFTVAVLTEIQDPDPNADPIGYGQVRDALAKSLGDDVQAQLITALRDRANPRVNSTLLDSVAQAE</sequence>
<evidence type="ECO:0000256" key="1">
    <source>
        <dbReference type="ARBA" id="ARBA00004382"/>
    </source>
</evidence>
<dbReference type="Gene3D" id="1.10.4030.10">
    <property type="entry name" value="Porin chaperone SurA, peptide-binding domain"/>
    <property type="match status" value="1"/>
</dbReference>
<dbReference type="InterPro" id="IPR027304">
    <property type="entry name" value="Trigger_fact/SurA_dom_sf"/>
</dbReference>
<keyword evidence="14" id="KW-0697">Rotamase</keyword>
<keyword evidence="7 15" id="KW-0472">Membrane</keyword>
<accession>A0AA41YU28</accession>
<keyword evidence="6 15" id="KW-1133">Transmembrane helix</keyword>
<dbReference type="Pfam" id="PF13624">
    <property type="entry name" value="SurA_N_3"/>
    <property type="match status" value="1"/>
</dbReference>
<dbReference type="PROSITE" id="PS50198">
    <property type="entry name" value="PPIC_PPIASE_2"/>
    <property type="match status" value="1"/>
</dbReference>
<evidence type="ECO:0000256" key="14">
    <source>
        <dbReference type="PROSITE-ProRule" id="PRU00278"/>
    </source>
</evidence>
<comment type="subcellular location">
    <subcellularLocation>
        <location evidence="1">Cell inner membrane</location>
        <topology evidence="1">Single-pass type II membrane protein</topology>
        <orientation evidence="1">Periplasmic side</orientation>
    </subcellularLocation>
</comment>